<evidence type="ECO:0000313" key="11">
    <source>
        <dbReference type="EMBL" id="MDT4286560.1"/>
    </source>
</evidence>
<dbReference type="PROSITE" id="PS50893">
    <property type="entry name" value="ABC_TRANSPORTER_2"/>
    <property type="match status" value="1"/>
</dbReference>
<evidence type="ECO:0000256" key="3">
    <source>
        <dbReference type="ARBA" id="ARBA00022741"/>
    </source>
</evidence>
<evidence type="ECO:0000259" key="10">
    <source>
        <dbReference type="PROSITE" id="PS50929"/>
    </source>
</evidence>
<dbReference type="Proteomes" id="UP001269271">
    <property type="component" value="Unassembled WGS sequence"/>
</dbReference>
<keyword evidence="3" id="KW-0547">Nucleotide-binding</keyword>
<dbReference type="InterPro" id="IPR039421">
    <property type="entry name" value="Type_1_exporter"/>
</dbReference>
<dbReference type="InterPro" id="IPR003439">
    <property type="entry name" value="ABC_transporter-like_ATP-bd"/>
</dbReference>
<dbReference type="SMART" id="SM00382">
    <property type="entry name" value="AAA"/>
    <property type="match status" value="1"/>
</dbReference>
<dbReference type="CDD" id="cd03228">
    <property type="entry name" value="ABCC_MRP_Like"/>
    <property type="match status" value="1"/>
</dbReference>
<dbReference type="GO" id="GO:0034040">
    <property type="term" value="F:ATPase-coupled lipid transmembrane transporter activity"/>
    <property type="evidence" value="ECO:0007669"/>
    <property type="project" value="TreeGrafter"/>
</dbReference>
<dbReference type="GO" id="GO:0005524">
    <property type="term" value="F:ATP binding"/>
    <property type="evidence" value="ECO:0007669"/>
    <property type="project" value="UniProtKB-KW"/>
</dbReference>
<feature type="transmembrane region" description="Helical" evidence="8">
    <location>
        <begin position="237"/>
        <end position="259"/>
    </location>
</feature>
<evidence type="ECO:0000256" key="4">
    <source>
        <dbReference type="ARBA" id="ARBA00022840"/>
    </source>
</evidence>
<evidence type="ECO:0000256" key="8">
    <source>
        <dbReference type="SAM" id="Phobius"/>
    </source>
</evidence>
<comment type="subcellular location">
    <subcellularLocation>
        <location evidence="1">Cell membrane</location>
        <topology evidence="1">Multi-pass membrane protein</topology>
    </subcellularLocation>
</comment>
<evidence type="ECO:0000256" key="2">
    <source>
        <dbReference type="ARBA" id="ARBA00022692"/>
    </source>
</evidence>
<evidence type="ECO:0000256" key="6">
    <source>
        <dbReference type="ARBA" id="ARBA00023136"/>
    </source>
</evidence>
<dbReference type="RefSeq" id="WP_011276468.1">
    <property type="nucleotide sequence ID" value="NZ_CABMHO010000034.1"/>
</dbReference>
<dbReference type="PROSITE" id="PS50929">
    <property type="entry name" value="ABC_TM1F"/>
    <property type="match status" value="1"/>
</dbReference>
<dbReference type="Gene3D" id="3.40.50.300">
    <property type="entry name" value="P-loop containing nucleotide triphosphate hydrolases"/>
    <property type="match status" value="1"/>
</dbReference>
<dbReference type="GO" id="GO:0005886">
    <property type="term" value="C:plasma membrane"/>
    <property type="evidence" value="ECO:0007669"/>
    <property type="project" value="UniProtKB-SubCell"/>
</dbReference>
<evidence type="ECO:0000313" key="14">
    <source>
        <dbReference type="Proteomes" id="UP001269271"/>
    </source>
</evidence>
<dbReference type="GO" id="GO:0140359">
    <property type="term" value="F:ABC-type transporter activity"/>
    <property type="evidence" value="ECO:0007669"/>
    <property type="project" value="InterPro"/>
</dbReference>
<dbReference type="AlphaFoldDB" id="A0A7Z1SE89"/>
<feature type="transmembrane region" description="Helical" evidence="8">
    <location>
        <begin position="154"/>
        <end position="173"/>
    </location>
</feature>
<dbReference type="OMA" id="NHFFYGT"/>
<dbReference type="KEGG" id="shh:ShL2_02056"/>
<evidence type="ECO:0000256" key="5">
    <source>
        <dbReference type="ARBA" id="ARBA00022989"/>
    </source>
</evidence>
<dbReference type="SUPFAM" id="SSF90123">
    <property type="entry name" value="ABC transporter transmembrane region"/>
    <property type="match status" value="1"/>
</dbReference>
<dbReference type="Pfam" id="PF00005">
    <property type="entry name" value="ABC_tran"/>
    <property type="match status" value="1"/>
</dbReference>
<feature type="transmembrane region" description="Helical" evidence="8">
    <location>
        <begin position="124"/>
        <end position="148"/>
    </location>
</feature>
<feature type="transmembrane region" description="Helical" evidence="8">
    <location>
        <begin position="12"/>
        <end position="33"/>
    </location>
</feature>
<name>A0A7Z1SE89_STAHA</name>
<feature type="transmembrane region" description="Helical" evidence="8">
    <location>
        <begin position="45"/>
        <end position="67"/>
    </location>
</feature>
<dbReference type="InterPro" id="IPR003593">
    <property type="entry name" value="AAA+_ATPase"/>
</dbReference>
<comment type="function">
    <text evidence="7">May be involved in multidrug export. Transmembrane domains (TMD) form a pore in the cell membrane and the ATP-binding domain (NBD) is responsible for energy generation.</text>
</comment>
<reference evidence="12 13" key="1">
    <citation type="submission" date="2017-11" db="EMBL/GenBank/DDBJ databases">
        <authorList>
            <person name="Founou R.C."/>
            <person name="Founou L."/>
            <person name="Allam M."/>
            <person name="Ismail A."/>
            <person name="Essack S.Y."/>
        </authorList>
    </citation>
    <scope>NUCLEOTIDE SEQUENCE [LARGE SCALE GENOMIC DNA]</scope>
    <source>
        <strain evidence="12 13">G811N2B1</strain>
    </source>
</reference>
<dbReference type="InterPro" id="IPR027417">
    <property type="entry name" value="P-loop_NTPase"/>
</dbReference>
<dbReference type="InterPro" id="IPR011527">
    <property type="entry name" value="ABC1_TM_dom"/>
</dbReference>
<evidence type="ECO:0000313" key="12">
    <source>
        <dbReference type="EMBL" id="PPJ77375.1"/>
    </source>
</evidence>
<dbReference type="Gene3D" id="1.20.1560.10">
    <property type="entry name" value="ABC transporter type 1, transmembrane domain"/>
    <property type="match status" value="1"/>
</dbReference>
<evidence type="ECO:0000259" key="9">
    <source>
        <dbReference type="PROSITE" id="PS50893"/>
    </source>
</evidence>
<dbReference type="Proteomes" id="UP000238153">
    <property type="component" value="Unassembled WGS sequence"/>
</dbReference>
<dbReference type="PANTHER" id="PTHR24221">
    <property type="entry name" value="ATP-BINDING CASSETTE SUB-FAMILY B"/>
    <property type="match status" value="1"/>
</dbReference>
<proteinExistence type="predicted"/>
<dbReference type="PANTHER" id="PTHR24221:SF653">
    <property type="entry name" value="TRANSPORT ATP-BINDING PROTEIN CYDC"/>
    <property type="match status" value="1"/>
</dbReference>
<gene>
    <name evidence="12" type="ORF">CV019_01525</name>
    <name evidence="11" type="ORF">RO950_05960</name>
</gene>
<keyword evidence="5 8" id="KW-1133">Transmembrane helix</keyword>
<accession>A0A7Z1SE89</accession>
<comment type="caution">
    <text evidence="12">The sequence shown here is derived from an EMBL/GenBank/DDBJ whole genome shotgun (WGS) entry which is preliminary data.</text>
</comment>
<keyword evidence="2 8" id="KW-0812">Transmembrane</keyword>
<keyword evidence="14" id="KW-1185">Reference proteome</keyword>
<sequence>MKPQIRFRPDKDLILAILTGVIGSVVALAMFFLSGYMVTQSALGAPLYALMVLVVSVKLFGFIRAIARYGERLLSHKTTFTMLRDVRVQFLEKLIPRVPNLYRQYSSADLLTKMISKVEALQNIYLRVFYPPVVIGFTAIIAAVTLVYFSVMHAIVIIISMFCSLWLVPWLSAKRVGKLKQQVAQQQQTTITQFYDYKEGYAELDRFNNVEAYREDLMNALESYDKMQSKEARFLTLYDYMLNIIAMIAIFATLALGFIQVKEGQLNVVYLTSIVLMMLTLFEQTVPMSNFAYYKADTDEALNSLNDVLSYPVDQSKQSLVTKQSNVYNIRNVSFSYEHQEIPTLSNINLTVGKGEKVAIVGPSGSGKSTLLQIMSGLYDIDKGQVSLDGQNISQLDEDIRFEKLNVLLQSQQLFDGTLRYNMFSSKNDDVIQRVLTSLNLGYLDLEKTITLDGNTLSGGEVQRIALGRLFIKGSSIWLLDEPTTALDEDNTKQVMQLIDEQVETLVIATHDLKLLPYFDKIVVLIDGQIREQGSYDELSHGNHYLSRLLKMN</sequence>
<feature type="domain" description="ABC transmembrane type-1" evidence="10">
    <location>
        <begin position="14"/>
        <end position="283"/>
    </location>
</feature>
<dbReference type="EMBL" id="PGWX01000136">
    <property type="protein sequence ID" value="PPJ77375.1"/>
    <property type="molecule type" value="Genomic_DNA"/>
</dbReference>
<keyword evidence="4 12" id="KW-0067">ATP-binding</keyword>
<reference evidence="11 14" key="2">
    <citation type="submission" date="2023-08" db="EMBL/GenBank/DDBJ databases">
        <title>Genomic surveillance of Staphylococcus haemolyticus neonatal outbreak in southern France.</title>
        <authorList>
            <person name="Magnan C."/>
            <person name="Morsli M."/>
            <person name="Thiery B."/>
            <person name="Salipante F."/>
            <person name="Attar J."/>
            <person name="Massimo D.M."/>
            <person name="Ory J."/>
            <person name="Pantel A."/>
            <person name="Lavigne J.-P."/>
        </authorList>
    </citation>
    <scope>NUCLEOTIDE SEQUENCE [LARGE SCALE GENOMIC DNA]</scope>
    <source>
        <strain evidence="11 14">NSH026</strain>
    </source>
</reference>
<evidence type="ECO:0000256" key="1">
    <source>
        <dbReference type="ARBA" id="ARBA00004651"/>
    </source>
</evidence>
<evidence type="ECO:0000313" key="13">
    <source>
        <dbReference type="Proteomes" id="UP000238153"/>
    </source>
</evidence>
<keyword evidence="6 8" id="KW-0472">Membrane</keyword>
<feature type="domain" description="ABC transporter" evidence="9">
    <location>
        <begin position="328"/>
        <end position="552"/>
    </location>
</feature>
<protein>
    <submittedName>
        <fullName evidence="12">Amino acid ABC transporter ATP-binding/permease protein</fullName>
    </submittedName>
</protein>
<dbReference type="InterPro" id="IPR036640">
    <property type="entry name" value="ABC1_TM_sf"/>
</dbReference>
<dbReference type="SUPFAM" id="SSF52540">
    <property type="entry name" value="P-loop containing nucleoside triphosphate hydrolases"/>
    <property type="match status" value="1"/>
</dbReference>
<organism evidence="12 13">
    <name type="scientific">Staphylococcus haemolyticus</name>
    <dbReference type="NCBI Taxonomy" id="1283"/>
    <lineage>
        <taxon>Bacteria</taxon>
        <taxon>Bacillati</taxon>
        <taxon>Bacillota</taxon>
        <taxon>Bacilli</taxon>
        <taxon>Bacillales</taxon>
        <taxon>Staphylococcaceae</taxon>
        <taxon>Staphylococcus</taxon>
    </lineage>
</organism>
<dbReference type="EMBL" id="JAVSOO010000012">
    <property type="protein sequence ID" value="MDT4286560.1"/>
    <property type="molecule type" value="Genomic_DNA"/>
</dbReference>
<dbReference type="Pfam" id="PF00664">
    <property type="entry name" value="ABC_membrane"/>
    <property type="match status" value="1"/>
</dbReference>
<dbReference type="GO" id="GO:0016887">
    <property type="term" value="F:ATP hydrolysis activity"/>
    <property type="evidence" value="ECO:0007669"/>
    <property type="project" value="InterPro"/>
</dbReference>
<evidence type="ECO:0000256" key="7">
    <source>
        <dbReference type="ARBA" id="ARBA00025074"/>
    </source>
</evidence>